<name>A0A418WAA9_9PROT</name>
<keyword evidence="2 5" id="KW-0418">Kinase</keyword>
<dbReference type="SUPFAM" id="SSF56042">
    <property type="entry name" value="PurM C-terminal domain-like"/>
    <property type="match status" value="1"/>
</dbReference>
<feature type="binding site" evidence="2">
    <location>
        <position position="261"/>
    </location>
    <ligand>
        <name>substrate</name>
    </ligand>
</feature>
<dbReference type="GO" id="GO:0000287">
    <property type="term" value="F:magnesium ion binding"/>
    <property type="evidence" value="ECO:0007669"/>
    <property type="project" value="UniProtKB-UniRule"/>
</dbReference>
<dbReference type="GO" id="GO:0009228">
    <property type="term" value="P:thiamine biosynthetic process"/>
    <property type="evidence" value="ECO:0007669"/>
    <property type="project" value="UniProtKB-KW"/>
</dbReference>
<dbReference type="InterPro" id="IPR006283">
    <property type="entry name" value="ThiL-like"/>
</dbReference>
<comment type="pathway">
    <text evidence="2">Cofactor biosynthesis; thiamine diphosphate biosynthesis; thiamine diphosphate from thiamine phosphate: step 1/1.</text>
</comment>
<evidence type="ECO:0000256" key="2">
    <source>
        <dbReference type="HAMAP-Rule" id="MF_02128"/>
    </source>
</evidence>
<keyword evidence="2" id="KW-0460">Magnesium</keyword>
<feature type="binding site" evidence="2">
    <location>
        <position position="209"/>
    </location>
    <ligand>
        <name>Mg(2+)</name>
        <dbReference type="ChEBI" id="CHEBI:18420"/>
        <label>3</label>
    </ligand>
</feature>
<reference evidence="5 6" key="1">
    <citation type="submission" date="2018-09" db="EMBL/GenBank/DDBJ databases">
        <authorList>
            <person name="Zhu H."/>
        </authorList>
    </citation>
    <scope>NUCLEOTIDE SEQUENCE [LARGE SCALE GENOMIC DNA]</scope>
    <source>
        <strain evidence="5 6">K1W22B-8</strain>
    </source>
</reference>
<dbReference type="InterPro" id="IPR016188">
    <property type="entry name" value="PurM-like_N"/>
</dbReference>
<evidence type="ECO:0000259" key="4">
    <source>
        <dbReference type="Pfam" id="PF02769"/>
    </source>
</evidence>
<dbReference type="PANTHER" id="PTHR30270">
    <property type="entry name" value="THIAMINE-MONOPHOSPHATE KINASE"/>
    <property type="match status" value="1"/>
</dbReference>
<dbReference type="GO" id="GO:0009229">
    <property type="term" value="P:thiamine diphosphate biosynthetic process"/>
    <property type="evidence" value="ECO:0007669"/>
    <property type="project" value="UniProtKB-UniRule"/>
</dbReference>
<dbReference type="Gene3D" id="3.90.650.10">
    <property type="entry name" value="PurM-like C-terminal domain"/>
    <property type="match status" value="1"/>
</dbReference>
<dbReference type="CDD" id="cd02194">
    <property type="entry name" value="ThiL"/>
    <property type="match status" value="1"/>
</dbReference>
<dbReference type="InterPro" id="IPR036921">
    <property type="entry name" value="PurM-like_N_sf"/>
</dbReference>
<feature type="binding site" evidence="2">
    <location>
        <position position="42"/>
    </location>
    <ligand>
        <name>Mg(2+)</name>
        <dbReference type="ChEBI" id="CHEBI:18420"/>
        <label>4</label>
    </ligand>
</feature>
<evidence type="ECO:0000259" key="3">
    <source>
        <dbReference type="Pfam" id="PF00586"/>
    </source>
</evidence>
<feature type="binding site" evidence="2">
    <location>
        <position position="44"/>
    </location>
    <ligand>
        <name>Mg(2+)</name>
        <dbReference type="ChEBI" id="CHEBI:18420"/>
        <label>2</label>
    </ligand>
</feature>
<feature type="binding site" evidence="2">
    <location>
        <position position="211"/>
    </location>
    <ligand>
        <name>ATP</name>
        <dbReference type="ChEBI" id="CHEBI:30616"/>
    </ligand>
</feature>
<dbReference type="EC" id="2.7.4.16" evidence="2"/>
<feature type="binding site" evidence="2">
    <location>
        <position position="120"/>
    </location>
    <ligand>
        <name>Mg(2+)</name>
        <dbReference type="ChEBI" id="CHEBI:18420"/>
        <label>1</label>
    </ligand>
</feature>
<dbReference type="InterPro" id="IPR036676">
    <property type="entry name" value="PurM-like_C_sf"/>
</dbReference>
<feature type="binding site" evidence="2">
    <location>
        <position position="27"/>
    </location>
    <ligand>
        <name>Mg(2+)</name>
        <dbReference type="ChEBI" id="CHEBI:18420"/>
        <label>3</label>
    </ligand>
</feature>
<gene>
    <name evidence="2 5" type="primary">thiL</name>
    <name evidence="5" type="ORF">D3874_07905</name>
</gene>
<feature type="binding site" evidence="2">
    <location>
        <position position="313"/>
    </location>
    <ligand>
        <name>substrate</name>
    </ligand>
</feature>
<dbReference type="GO" id="GO:0005524">
    <property type="term" value="F:ATP binding"/>
    <property type="evidence" value="ECO:0007669"/>
    <property type="project" value="UniProtKB-UniRule"/>
</dbReference>
<evidence type="ECO:0000256" key="1">
    <source>
        <dbReference type="ARBA" id="ARBA00022977"/>
    </source>
</evidence>
<comment type="caution">
    <text evidence="5">The sequence shown here is derived from an EMBL/GenBank/DDBJ whole genome shotgun (WGS) entry which is preliminary data.</text>
</comment>
<comment type="caution">
    <text evidence="2">Lacks conserved residue(s) required for the propagation of feature annotation.</text>
</comment>
<keyword evidence="2" id="KW-0067">ATP-binding</keyword>
<feature type="binding site" evidence="2">
    <location>
        <position position="212"/>
    </location>
    <ligand>
        <name>Mg(2+)</name>
        <dbReference type="ChEBI" id="CHEBI:18420"/>
        <label>5</label>
    </ligand>
</feature>
<dbReference type="SUPFAM" id="SSF55326">
    <property type="entry name" value="PurM N-terminal domain-like"/>
    <property type="match status" value="1"/>
</dbReference>
<dbReference type="Gene3D" id="3.30.1330.10">
    <property type="entry name" value="PurM-like, N-terminal domain"/>
    <property type="match status" value="1"/>
</dbReference>
<protein>
    <recommendedName>
        <fullName evidence="2">Thiamine-monophosphate kinase</fullName>
        <shortName evidence="2">TMP kinase</shortName>
        <shortName evidence="2">Thiamine-phosphate kinase</shortName>
        <ecNumber evidence="2">2.7.4.16</ecNumber>
    </recommendedName>
</protein>
<evidence type="ECO:0000313" key="5">
    <source>
        <dbReference type="EMBL" id="RJF86950.1"/>
    </source>
</evidence>
<comment type="miscellaneous">
    <text evidence="2">Reaction mechanism of ThiL seems to utilize a direct, inline transfer of the gamma-phosphate of ATP to TMP rather than a phosphorylated enzyme intermediate.</text>
</comment>
<keyword evidence="2 5" id="KW-0808">Transferase</keyword>
<dbReference type="OrthoDB" id="9802811at2"/>
<dbReference type="Proteomes" id="UP000284605">
    <property type="component" value="Unassembled WGS sequence"/>
</dbReference>
<feature type="binding site" evidence="2">
    <location>
        <position position="72"/>
    </location>
    <ligand>
        <name>Mg(2+)</name>
        <dbReference type="ChEBI" id="CHEBI:18420"/>
        <label>4</label>
    </ligand>
</feature>
<feature type="binding site" evidence="2">
    <location>
        <position position="146"/>
    </location>
    <ligand>
        <name>ATP</name>
        <dbReference type="ChEBI" id="CHEBI:30616"/>
    </ligand>
</feature>
<evidence type="ECO:0000313" key="6">
    <source>
        <dbReference type="Proteomes" id="UP000284605"/>
    </source>
</evidence>
<keyword evidence="6" id="KW-1185">Reference proteome</keyword>
<dbReference type="EMBL" id="QYUK01000011">
    <property type="protein sequence ID" value="RJF86950.1"/>
    <property type="molecule type" value="Genomic_DNA"/>
</dbReference>
<dbReference type="NCBIfam" id="TIGR01379">
    <property type="entry name" value="thiL"/>
    <property type="match status" value="1"/>
</dbReference>
<dbReference type="Pfam" id="PF00586">
    <property type="entry name" value="AIRS"/>
    <property type="match status" value="1"/>
</dbReference>
<dbReference type="GO" id="GO:0009030">
    <property type="term" value="F:thiamine-phosphate kinase activity"/>
    <property type="evidence" value="ECO:0007669"/>
    <property type="project" value="UniProtKB-UniRule"/>
</dbReference>
<dbReference type="AlphaFoldDB" id="A0A418WAA9"/>
<comment type="similarity">
    <text evidence="2">Belongs to the thiamine-monophosphate kinase family.</text>
</comment>
<dbReference type="PIRSF" id="PIRSF005303">
    <property type="entry name" value="Thiam_monoph_kin"/>
    <property type="match status" value="1"/>
</dbReference>
<dbReference type="UniPathway" id="UPA00060">
    <property type="reaction ID" value="UER00142"/>
</dbReference>
<comment type="catalytic activity">
    <reaction evidence="2">
        <text>thiamine phosphate + ATP = thiamine diphosphate + ADP</text>
        <dbReference type="Rhea" id="RHEA:15913"/>
        <dbReference type="ChEBI" id="CHEBI:30616"/>
        <dbReference type="ChEBI" id="CHEBI:37575"/>
        <dbReference type="ChEBI" id="CHEBI:58937"/>
        <dbReference type="ChEBI" id="CHEBI:456216"/>
        <dbReference type="EC" id="2.7.4.16"/>
    </reaction>
</comment>
<sequence>MDEFDIIARLFAPLAQAEPGAFGLGDDAAVLTPTAGMDLVLTKDAIVEGIHFFADDPPEAIAAKLLRVNLSDLAAKGARPRAYMLAAAFPAQADEAWVTRFATGIAADQKRFGGTLIGGDTVSTPGPGFFSLTAIGELPTGTMIRRKGARAGDLVCVSGTIGDAALYVAHRLAGAAVADVALLEDRYRLPQPRLALGQALKGKAHACCDISDGLIADLGHLCEQSALGAVIEWARVPLSAAAQASLDAGPALLETILAGGDDYELVFALAPDADLAALAAITPVTVIGRFEAGQGVRVIDAGGHDVALRRTGWRHGVGAS</sequence>
<feature type="binding site" evidence="2">
    <location>
        <position position="44"/>
    </location>
    <ligand>
        <name>Mg(2+)</name>
        <dbReference type="ChEBI" id="CHEBI:18420"/>
        <label>1</label>
    </ligand>
</feature>
<keyword evidence="2" id="KW-0547">Nucleotide-binding</keyword>
<feature type="binding site" evidence="2">
    <location>
        <position position="72"/>
    </location>
    <ligand>
        <name>Mg(2+)</name>
        <dbReference type="ChEBI" id="CHEBI:18420"/>
        <label>3</label>
    </ligand>
</feature>
<comment type="function">
    <text evidence="2">Catalyzes the ATP-dependent phosphorylation of thiamine-monophosphate (TMP) to form thiamine-pyrophosphate (TPP), the active form of vitamin B1.</text>
</comment>
<feature type="domain" description="PurM-like C-terminal" evidence="4">
    <location>
        <begin position="150"/>
        <end position="299"/>
    </location>
</feature>
<dbReference type="HAMAP" id="MF_02128">
    <property type="entry name" value="TMP_kinase"/>
    <property type="match status" value="1"/>
</dbReference>
<keyword evidence="1 2" id="KW-0784">Thiamine biosynthesis</keyword>
<organism evidence="5 6">
    <name type="scientific">Oleomonas cavernae</name>
    <dbReference type="NCBI Taxonomy" id="2320859"/>
    <lineage>
        <taxon>Bacteria</taxon>
        <taxon>Pseudomonadati</taxon>
        <taxon>Pseudomonadota</taxon>
        <taxon>Alphaproteobacteria</taxon>
        <taxon>Acetobacterales</taxon>
        <taxon>Acetobacteraceae</taxon>
        <taxon>Oleomonas</taxon>
    </lineage>
</organism>
<dbReference type="PANTHER" id="PTHR30270:SF0">
    <property type="entry name" value="THIAMINE-MONOPHOSPHATE KINASE"/>
    <property type="match status" value="1"/>
</dbReference>
<feature type="binding site" evidence="2">
    <location>
        <position position="51"/>
    </location>
    <ligand>
        <name>substrate</name>
    </ligand>
</feature>
<feature type="binding site" evidence="2">
    <location>
        <begin position="119"/>
        <end position="120"/>
    </location>
    <ligand>
        <name>ATP</name>
        <dbReference type="ChEBI" id="CHEBI:30616"/>
    </ligand>
</feature>
<feature type="binding site" evidence="2">
    <location>
        <position position="27"/>
    </location>
    <ligand>
        <name>Mg(2+)</name>
        <dbReference type="ChEBI" id="CHEBI:18420"/>
        <label>4</label>
    </ligand>
</feature>
<feature type="domain" description="PurM-like N-terminal" evidence="3">
    <location>
        <begin position="25"/>
        <end position="137"/>
    </location>
</feature>
<dbReference type="Pfam" id="PF02769">
    <property type="entry name" value="AIRS_C"/>
    <property type="match status" value="1"/>
</dbReference>
<feature type="binding site" evidence="2">
    <location>
        <position position="72"/>
    </location>
    <ligand>
        <name>Mg(2+)</name>
        <dbReference type="ChEBI" id="CHEBI:18420"/>
        <label>2</label>
    </ligand>
</feature>
<keyword evidence="2" id="KW-0479">Metal-binding</keyword>
<accession>A0A418WAA9</accession>
<dbReference type="InterPro" id="IPR010918">
    <property type="entry name" value="PurM-like_C_dom"/>
</dbReference>
<proteinExistence type="inferred from homology"/>
<dbReference type="RefSeq" id="WP_119777595.1">
    <property type="nucleotide sequence ID" value="NZ_QYUK01000011.1"/>
</dbReference>